<keyword evidence="2" id="KW-1133">Transmembrane helix</keyword>
<organism evidence="3 4">
    <name type="scientific">Fasciola hepatica</name>
    <name type="common">Liver fluke</name>
    <dbReference type="NCBI Taxonomy" id="6192"/>
    <lineage>
        <taxon>Eukaryota</taxon>
        <taxon>Metazoa</taxon>
        <taxon>Spiralia</taxon>
        <taxon>Lophotrochozoa</taxon>
        <taxon>Platyhelminthes</taxon>
        <taxon>Trematoda</taxon>
        <taxon>Digenea</taxon>
        <taxon>Plagiorchiida</taxon>
        <taxon>Echinostomata</taxon>
        <taxon>Echinostomatoidea</taxon>
        <taxon>Fasciolidae</taxon>
        <taxon>Fasciola</taxon>
    </lineage>
</organism>
<evidence type="ECO:0000256" key="2">
    <source>
        <dbReference type="SAM" id="Phobius"/>
    </source>
</evidence>
<proteinExistence type="predicted"/>
<feature type="transmembrane region" description="Helical" evidence="2">
    <location>
        <begin position="632"/>
        <end position="649"/>
    </location>
</feature>
<feature type="transmembrane region" description="Helical" evidence="2">
    <location>
        <begin position="124"/>
        <end position="144"/>
    </location>
</feature>
<comment type="caution">
    <text evidence="3">The sequence shown here is derived from an EMBL/GenBank/DDBJ whole genome shotgun (WGS) entry which is preliminary data.</text>
</comment>
<feature type="compositionally biased region" description="Polar residues" evidence="1">
    <location>
        <begin position="778"/>
        <end position="795"/>
    </location>
</feature>
<dbReference type="Proteomes" id="UP000230066">
    <property type="component" value="Unassembled WGS sequence"/>
</dbReference>
<keyword evidence="2" id="KW-0812">Transmembrane</keyword>
<evidence type="ECO:0000256" key="1">
    <source>
        <dbReference type="SAM" id="MobiDB-lite"/>
    </source>
</evidence>
<dbReference type="AlphaFoldDB" id="A0A4E0RWX2"/>
<feature type="transmembrane region" description="Helical" evidence="2">
    <location>
        <begin position="578"/>
        <end position="598"/>
    </location>
</feature>
<name>A0A4E0RWX2_FASHE</name>
<dbReference type="InterPro" id="IPR019144">
    <property type="entry name" value="Membralin"/>
</dbReference>
<dbReference type="GO" id="GO:0005783">
    <property type="term" value="C:endoplasmic reticulum"/>
    <property type="evidence" value="ECO:0007669"/>
    <property type="project" value="TreeGrafter"/>
</dbReference>
<evidence type="ECO:0000313" key="3">
    <source>
        <dbReference type="EMBL" id="THD27578.1"/>
    </source>
</evidence>
<dbReference type="PANTHER" id="PTHR21650">
    <property type="entry name" value="MEMBRALIN/KINETOCHORE PROTEIN NUF2"/>
    <property type="match status" value="1"/>
</dbReference>
<keyword evidence="2" id="KW-0472">Membrane</keyword>
<reference evidence="3" key="1">
    <citation type="submission" date="2019-03" db="EMBL/GenBank/DDBJ databases">
        <title>Improved annotation for the trematode Fasciola hepatica.</title>
        <authorList>
            <person name="Choi Y.-J."/>
            <person name="Martin J."/>
            <person name="Mitreva M."/>
        </authorList>
    </citation>
    <scope>NUCLEOTIDE SEQUENCE [LARGE SCALE GENOMIC DNA]</scope>
</reference>
<sequence>MPSSREHHGHNVLPHNQNVTRVIGNVDLDPDVHRRIGRYDRPPSASMVNDINPDNNSSSTNSDDNTTETVAPGPTRGMGQPTPRISLRANVLNARAQLFDVFFRRVAVGYAHVFPLTARRIIEFGFLLQAFFVLAVFIHLHFMFVRSPITCLDKLRTRWPSEAESQSKSPLTPVSASELPLISNDESGTIRRSHYAPGDPHTPREPWPQYGVLRVEVIRNPNPKYSLADSYAKQFYGSNLDYTDELDDPLTELYSETVEDADESSSRQFYRSESDSTRLIGSKPTVSHYSASSRHKIPWQESDQFLHSLRSVPRLVYTYLRETVELIVRTFSFASAKTAAGAQTIQSTDIPGNIQFTTIWSLNYIKHNVIFAALTHMASLVNSMSASAIQFCRELPLWLQSLYGPVHMEENYIVEYALEYGFLRLSPAMRRRLNITVKLVVLDPEKDACFGGFISRFLMEEFLGYEDLLLGSIKHLAVSESVKGHMANVVTGQHYRLVSSQMSRSSYLVATLVMLLFTFCVSVSLRYSSHQLLVVVADILQVFETNVAVGIPATPFMTVILALVAIETIMSEFFGDSFTAFYVIFIVSICDHYEAIFCRTAISRRYWPRFFYLYHFAFYAYHYRFSGQFSGIALWVSWLFILHSMIYFFHHYELPHFLSDWQLSEMLVRIAPPPQRIESFQIEVVSAWSSTQSVSPSSTESTSRTQPETDRPQSDADTQVSLQSPDVPDTRARIVEISSIDHPVPHPVVLTSGDNPLSDEDYRREQRPASEAPPSTMFPPNTSATDNCFETVVSG</sequence>
<dbReference type="GO" id="GO:1904294">
    <property type="term" value="P:positive regulation of ERAD pathway"/>
    <property type="evidence" value="ECO:0007669"/>
    <property type="project" value="TreeGrafter"/>
</dbReference>
<evidence type="ECO:0008006" key="5">
    <source>
        <dbReference type="Google" id="ProtNLM"/>
    </source>
</evidence>
<dbReference type="GO" id="GO:0034976">
    <property type="term" value="P:response to endoplasmic reticulum stress"/>
    <property type="evidence" value="ECO:0007669"/>
    <property type="project" value="TreeGrafter"/>
</dbReference>
<feature type="compositionally biased region" description="Polar residues" evidence="1">
    <location>
        <begin position="715"/>
        <end position="724"/>
    </location>
</feature>
<dbReference type="EMBL" id="JXXN02000380">
    <property type="protein sequence ID" value="THD27578.1"/>
    <property type="molecule type" value="Genomic_DNA"/>
</dbReference>
<gene>
    <name evidence="3" type="ORF">D915_001626</name>
</gene>
<accession>A0A4E0RWX2</accession>
<feature type="region of interest" description="Disordered" evidence="1">
    <location>
        <begin position="693"/>
        <end position="728"/>
    </location>
</feature>
<feature type="region of interest" description="Disordered" evidence="1">
    <location>
        <begin position="743"/>
        <end position="795"/>
    </location>
</feature>
<protein>
    <recommendedName>
        <fullName evidence="5">Membralin</fullName>
    </recommendedName>
</protein>
<keyword evidence="4" id="KW-1185">Reference proteome</keyword>
<feature type="compositionally biased region" description="Basic and acidic residues" evidence="1">
    <location>
        <begin position="30"/>
        <end position="41"/>
    </location>
</feature>
<feature type="region of interest" description="Disordered" evidence="1">
    <location>
        <begin position="1"/>
        <end position="82"/>
    </location>
</feature>
<dbReference type="PANTHER" id="PTHR21650:SF4">
    <property type="entry name" value="MEMBRALIN"/>
    <property type="match status" value="1"/>
</dbReference>
<feature type="compositionally biased region" description="Low complexity" evidence="1">
    <location>
        <begin position="693"/>
        <end position="706"/>
    </location>
</feature>
<feature type="transmembrane region" description="Helical" evidence="2">
    <location>
        <begin position="547"/>
        <end position="566"/>
    </location>
</feature>
<dbReference type="Pfam" id="PF09746">
    <property type="entry name" value="Membralin"/>
    <property type="match status" value="2"/>
</dbReference>
<feature type="transmembrane region" description="Helical" evidence="2">
    <location>
        <begin position="507"/>
        <end position="527"/>
    </location>
</feature>
<evidence type="ECO:0000313" key="4">
    <source>
        <dbReference type="Proteomes" id="UP000230066"/>
    </source>
</evidence>
<feature type="compositionally biased region" description="Low complexity" evidence="1">
    <location>
        <begin position="49"/>
        <end position="69"/>
    </location>
</feature>